<dbReference type="EMBL" id="CADCVM010000379">
    <property type="protein sequence ID" value="CAA9517611.1"/>
    <property type="molecule type" value="Genomic_DNA"/>
</dbReference>
<name>A0A6J4T9F3_9ACTN</name>
<sequence>WLRSTCSSSGRWCSFSGYWSGPTGSSTCRTAPRKRKRI</sequence>
<protein>
    <submittedName>
        <fullName evidence="1">Uncharacterized protein</fullName>
    </submittedName>
</protein>
<feature type="non-terminal residue" evidence="1">
    <location>
        <position position="1"/>
    </location>
</feature>
<feature type="non-terminal residue" evidence="1">
    <location>
        <position position="38"/>
    </location>
</feature>
<proteinExistence type="predicted"/>
<gene>
    <name evidence="1" type="ORF">AVDCRST_MAG05-3416</name>
</gene>
<evidence type="ECO:0000313" key="1">
    <source>
        <dbReference type="EMBL" id="CAA9517611.1"/>
    </source>
</evidence>
<dbReference type="AlphaFoldDB" id="A0A6J4T9F3"/>
<accession>A0A6J4T9F3</accession>
<organism evidence="1">
    <name type="scientific">uncultured Rubrobacteraceae bacterium</name>
    <dbReference type="NCBI Taxonomy" id="349277"/>
    <lineage>
        <taxon>Bacteria</taxon>
        <taxon>Bacillati</taxon>
        <taxon>Actinomycetota</taxon>
        <taxon>Rubrobacteria</taxon>
        <taxon>Rubrobacterales</taxon>
        <taxon>Rubrobacteraceae</taxon>
        <taxon>environmental samples</taxon>
    </lineage>
</organism>
<reference evidence="1" key="1">
    <citation type="submission" date="2020-02" db="EMBL/GenBank/DDBJ databases">
        <authorList>
            <person name="Meier V. D."/>
        </authorList>
    </citation>
    <scope>NUCLEOTIDE SEQUENCE</scope>
    <source>
        <strain evidence="1">AVDCRST_MAG05</strain>
    </source>
</reference>